<evidence type="ECO:0000256" key="1">
    <source>
        <dbReference type="SAM" id="MobiDB-lite"/>
    </source>
</evidence>
<name>A0A2A6C691_PRIPA</name>
<keyword evidence="3" id="KW-1185">Reference proteome</keyword>
<gene>
    <name evidence="2" type="primary">WBGene00272908</name>
</gene>
<evidence type="ECO:0000313" key="3">
    <source>
        <dbReference type="Proteomes" id="UP000005239"/>
    </source>
</evidence>
<proteinExistence type="predicted"/>
<sequence length="88" mass="9573">MFPTSRLSTTSPSRRSTPKPRAGARQRRYHAGPVKTLLVLDAPVPSVVSPSTWLPSDMSTRLCGSSALELTRPHSVTSRRSLSAWPTS</sequence>
<feature type="compositionally biased region" description="Low complexity" evidence="1">
    <location>
        <begin position="1"/>
        <end position="15"/>
    </location>
</feature>
<dbReference type="Proteomes" id="UP000005239">
    <property type="component" value="Unassembled WGS sequence"/>
</dbReference>
<reference evidence="2" key="2">
    <citation type="submission" date="2022-06" db="UniProtKB">
        <authorList>
            <consortium name="EnsemblMetazoa"/>
        </authorList>
    </citation>
    <scope>IDENTIFICATION</scope>
    <source>
        <strain evidence="2">PS312</strain>
    </source>
</reference>
<reference evidence="3" key="1">
    <citation type="journal article" date="2008" name="Nat. Genet.">
        <title>The Pristionchus pacificus genome provides a unique perspective on nematode lifestyle and parasitism.</title>
        <authorList>
            <person name="Dieterich C."/>
            <person name="Clifton S.W."/>
            <person name="Schuster L.N."/>
            <person name="Chinwalla A."/>
            <person name="Delehaunty K."/>
            <person name="Dinkelacker I."/>
            <person name="Fulton L."/>
            <person name="Fulton R."/>
            <person name="Godfrey J."/>
            <person name="Minx P."/>
            <person name="Mitreva M."/>
            <person name="Roeseler W."/>
            <person name="Tian H."/>
            <person name="Witte H."/>
            <person name="Yang S.P."/>
            <person name="Wilson R.K."/>
            <person name="Sommer R.J."/>
        </authorList>
    </citation>
    <scope>NUCLEOTIDE SEQUENCE [LARGE SCALE GENOMIC DNA]</scope>
    <source>
        <strain evidence="3">PS312</strain>
    </source>
</reference>
<dbReference type="EnsemblMetazoa" id="PPA34539.1">
    <property type="protein sequence ID" value="PPA34539.1"/>
    <property type="gene ID" value="WBGene00272908"/>
</dbReference>
<protein>
    <submittedName>
        <fullName evidence="2">Uncharacterized protein</fullName>
    </submittedName>
</protein>
<feature type="compositionally biased region" description="Basic residues" evidence="1">
    <location>
        <begin position="16"/>
        <end position="30"/>
    </location>
</feature>
<organism evidence="2 3">
    <name type="scientific">Pristionchus pacificus</name>
    <name type="common">Parasitic nematode worm</name>
    <dbReference type="NCBI Taxonomy" id="54126"/>
    <lineage>
        <taxon>Eukaryota</taxon>
        <taxon>Metazoa</taxon>
        <taxon>Ecdysozoa</taxon>
        <taxon>Nematoda</taxon>
        <taxon>Chromadorea</taxon>
        <taxon>Rhabditida</taxon>
        <taxon>Rhabditina</taxon>
        <taxon>Diplogasteromorpha</taxon>
        <taxon>Diplogasteroidea</taxon>
        <taxon>Neodiplogasteridae</taxon>
        <taxon>Pristionchus</taxon>
    </lineage>
</organism>
<evidence type="ECO:0000313" key="2">
    <source>
        <dbReference type="EnsemblMetazoa" id="PPA34539.1"/>
    </source>
</evidence>
<feature type="region of interest" description="Disordered" evidence="1">
    <location>
        <begin position="1"/>
        <end position="30"/>
    </location>
</feature>
<accession>A0A2A6C691</accession>
<accession>A0A8R1YRJ4</accession>
<dbReference type="AlphaFoldDB" id="A0A2A6C691"/>